<dbReference type="Gene3D" id="3.40.50.2000">
    <property type="entry name" value="Glycogen Phosphorylase B"/>
    <property type="match status" value="1"/>
</dbReference>
<comment type="caution">
    <text evidence="6">The sequence shown here is derived from an EMBL/GenBank/DDBJ whole genome shotgun (WGS) entry which is preliminary data.</text>
</comment>
<feature type="domain" description="Diacylglycerol glucosyltransferase N-terminal" evidence="5">
    <location>
        <begin position="15"/>
        <end position="184"/>
    </location>
</feature>
<protein>
    <recommendedName>
        <fullName evidence="5">Diacylglycerol glucosyltransferase N-terminal domain-containing protein</fullName>
    </recommendedName>
</protein>
<gene>
    <name evidence="6" type="ORF">A9Q02_17205</name>
</gene>
<dbReference type="AlphaFoldDB" id="A0A2H3KZR1"/>
<dbReference type="EMBL" id="LYXE01000121">
    <property type="protein sequence ID" value="PDV97854.1"/>
    <property type="molecule type" value="Genomic_DNA"/>
</dbReference>
<evidence type="ECO:0000313" key="7">
    <source>
        <dbReference type="Proteomes" id="UP000220922"/>
    </source>
</evidence>
<sequence>MRRILILHALLGTGHLSAARALDAAFARFPGVEAHVEDSLDFINPALSSLWKKGYKELSEHAAGLYSQVYRAADTDDAQRAMAENLRGATRGWPFFQKLEHYVAEFAPAAIIAVMPVPLALMSQLKAEGRLACPLYGVVTDFLAHSVWAVPHVTRYFVPSRTTAAMLAWQGLDPDNLTVTGIPINPAIAEPKQADKLRWQHKLPLDRPLVTIFGGGVDPATIAFIAARLVEQEVPLTLMICAGRNERLLDALAGIEGNATVGLQKLGMIDYVDDLVTTSDLVISKPGGLITSEVLARGTPMITICPLPGQEEPNADFVTLSGAGISLRVPELVPITVLHLLESPALLSRMRANAQAVGKPRAALTIAEQVLADLEVI</sequence>
<evidence type="ECO:0000256" key="1">
    <source>
        <dbReference type="ARBA" id="ARBA00006962"/>
    </source>
</evidence>
<dbReference type="PANTHER" id="PTHR43025:SF3">
    <property type="entry name" value="MONOGALACTOSYLDIACYLGLYCEROL SYNTHASE 1, CHLOROPLASTIC"/>
    <property type="match status" value="1"/>
</dbReference>
<evidence type="ECO:0000256" key="4">
    <source>
        <dbReference type="SAM" id="SignalP"/>
    </source>
</evidence>
<dbReference type="SUPFAM" id="SSF53756">
    <property type="entry name" value="UDP-Glycosyltransferase/glycogen phosphorylase"/>
    <property type="match status" value="1"/>
</dbReference>
<evidence type="ECO:0000256" key="2">
    <source>
        <dbReference type="ARBA" id="ARBA00022676"/>
    </source>
</evidence>
<dbReference type="GO" id="GO:0009247">
    <property type="term" value="P:glycolipid biosynthetic process"/>
    <property type="evidence" value="ECO:0007669"/>
    <property type="project" value="InterPro"/>
</dbReference>
<organism evidence="6 7">
    <name type="scientific">Candidatus Chloroploca asiatica</name>
    <dbReference type="NCBI Taxonomy" id="1506545"/>
    <lineage>
        <taxon>Bacteria</taxon>
        <taxon>Bacillati</taxon>
        <taxon>Chloroflexota</taxon>
        <taxon>Chloroflexia</taxon>
        <taxon>Chloroflexales</taxon>
        <taxon>Chloroflexineae</taxon>
        <taxon>Oscillochloridaceae</taxon>
        <taxon>Candidatus Chloroploca</taxon>
    </lineage>
</organism>
<evidence type="ECO:0000313" key="6">
    <source>
        <dbReference type="EMBL" id="PDV97854.1"/>
    </source>
</evidence>
<dbReference type="Pfam" id="PF06925">
    <property type="entry name" value="MGDG_synth"/>
    <property type="match status" value="1"/>
</dbReference>
<dbReference type="GO" id="GO:0016020">
    <property type="term" value="C:membrane"/>
    <property type="evidence" value="ECO:0007669"/>
    <property type="project" value="GOC"/>
</dbReference>
<proteinExistence type="inferred from homology"/>
<name>A0A2H3KZR1_9CHLR</name>
<dbReference type="InterPro" id="IPR050519">
    <property type="entry name" value="Glycosyltransf_28_UgtP"/>
</dbReference>
<keyword evidence="7" id="KW-1185">Reference proteome</keyword>
<keyword evidence="2" id="KW-0328">Glycosyltransferase</keyword>
<dbReference type="PANTHER" id="PTHR43025">
    <property type="entry name" value="MONOGALACTOSYLDIACYLGLYCEROL SYNTHASE"/>
    <property type="match status" value="1"/>
</dbReference>
<evidence type="ECO:0000259" key="5">
    <source>
        <dbReference type="Pfam" id="PF06925"/>
    </source>
</evidence>
<dbReference type="InterPro" id="IPR009695">
    <property type="entry name" value="Diacylglyc_glucosyltr_N"/>
</dbReference>
<keyword evidence="4" id="KW-0732">Signal</keyword>
<feature type="chain" id="PRO_5013615095" description="Diacylglycerol glucosyltransferase N-terminal domain-containing protein" evidence="4">
    <location>
        <begin position="19"/>
        <end position="377"/>
    </location>
</feature>
<evidence type="ECO:0000256" key="3">
    <source>
        <dbReference type="ARBA" id="ARBA00022679"/>
    </source>
</evidence>
<reference evidence="6 7" key="1">
    <citation type="submission" date="2016-05" db="EMBL/GenBank/DDBJ databases">
        <authorList>
            <person name="Lavstsen T."/>
            <person name="Jespersen J.S."/>
        </authorList>
    </citation>
    <scope>NUCLEOTIDE SEQUENCE [LARGE SCALE GENOMIC DNA]</scope>
    <source>
        <strain evidence="6 7">B7-9</strain>
    </source>
</reference>
<dbReference type="Proteomes" id="UP000220922">
    <property type="component" value="Unassembled WGS sequence"/>
</dbReference>
<comment type="similarity">
    <text evidence="1">Belongs to the glycosyltransferase 28 family.</text>
</comment>
<accession>A0A2H3KZR1</accession>
<feature type="signal peptide" evidence="4">
    <location>
        <begin position="1"/>
        <end position="18"/>
    </location>
</feature>
<keyword evidence="3" id="KW-0808">Transferase</keyword>
<dbReference type="GO" id="GO:0016758">
    <property type="term" value="F:hexosyltransferase activity"/>
    <property type="evidence" value="ECO:0007669"/>
    <property type="project" value="InterPro"/>
</dbReference>